<dbReference type="GO" id="GO:0005524">
    <property type="term" value="F:ATP binding"/>
    <property type="evidence" value="ECO:0007669"/>
    <property type="project" value="UniProtKB-KW"/>
</dbReference>
<keyword evidence="6" id="KW-0548">Nucleotidyltransferase</keyword>
<gene>
    <name evidence="12" type="ORF">WJX84_005653</name>
</gene>
<protein>
    <recommendedName>
        <fullName evidence="2">FAD synthase</fullName>
        <ecNumber evidence="2">2.7.7.2</ecNumber>
    </recommendedName>
</protein>
<evidence type="ECO:0000259" key="11">
    <source>
        <dbReference type="Pfam" id="PF06574"/>
    </source>
</evidence>
<dbReference type="EMBL" id="JALJOV010000552">
    <property type="protein sequence ID" value="KAK9862814.1"/>
    <property type="molecule type" value="Genomic_DNA"/>
</dbReference>
<reference evidence="12 13" key="1">
    <citation type="journal article" date="2024" name="Nat. Commun.">
        <title>Phylogenomics reveals the evolutionary origins of lichenization in chlorophyte algae.</title>
        <authorList>
            <person name="Puginier C."/>
            <person name="Libourel C."/>
            <person name="Otte J."/>
            <person name="Skaloud P."/>
            <person name="Haon M."/>
            <person name="Grisel S."/>
            <person name="Petersen M."/>
            <person name="Berrin J.G."/>
            <person name="Delaux P.M."/>
            <person name="Dal Grande F."/>
            <person name="Keller J."/>
        </authorList>
    </citation>
    <scope>NUCLEOTIDE SEQUENCE [LARGE SCALE GENOMIC DNA]</scope>
    <source>
        <strain evidence="12 13">SAG 2523</strain>
    </source>
</reference>
<evidence type="ECO:0000256" key="1">
    <source>
        <dbReference type="ARBA" id="ARBA00004726"/>
    </source>
</evidence>
<dbReference type="Proteomes" id="UP001485043">
    <property type="component" value="Unassembled WGS sequence"/>
</dbReference>
<evidence type="ECO:0000256" key="10">
    <source>
        <dbReference type="SAM" id="MobiDB-lite"/>
    </source>
</evidence>
<dbReference type="GO" id="GO:0009231">
    <property type="term" value="P:riboflavin biosynthetic process"/>
    <property type="evidence" value="ECO:0007669"/>
    <property type="project" value="InterPro"/>
</dbReference>
<evidence type="ECO:0000256" key="8">
    <source>
        <dbReference type="ARBA" id="ARBA00022827"/>
    </source>
</evidence>
<evidence type="ECO:0000256" key="4">
    <source>
        <dbReference type="ARBA" id="ARBA00022643"/>
    </source>
</evidence>
<accession>A0AAW1T2K8</accession>
<keyword evidence="4" id="KW-0288">FMN</keyword>
<sequence>MTSRKLHIPEPTPVPWSSVAAQLARQRTGHQIRAKRSTQQRCCQTRADACSDDLVEHCSLDNWQRPLLNLARQDLQPVVALGKFDAMHKGHRALCIQAARMGGQPWMMSFSGMGEVLGWASRLPLVADSDRPHILAGWAQACAGRTPHQRYVPFTALRNLSPEEFVAVLAEDFRVAGVVVGENYRFGYKAAGDAKLLQELAHQHGISVAITELMGAGVPGRVGILIQSQALFGTGENAEGRGPAGPALPPHRFHAL</sequence>
<keyword evidence="13" id="KW-1185">Reference proteome</keyword>
<evidence type="ECO:0000256" key="6">
    <source>
        <dbReference type="ARBA" id="ARBA00022695"/>
    </source>
</evidence>
<proteinExistence type="predicted"/>
<dbReference type="InterPro" id="IPR015864">
    <property type="entry name" value="FAD_synthase"/>
</dbReference>
<keyword evidence="3" id="KW-0285">Flavoprotein</keyword>
<feature type="domain" description="FAD synthetase" evidence="11">
    <location>
        <begin position="154"/>
        <end position="213"/>
    </location>
</feature>
<name>A0AAW1T2K8_9CHLO</name>
<dbReference type="GO" id="GO:0003919">
    <property type="term" value="F:FMN adenylyltransferase activity"/>
    <property type="evidence" value="ECO:0007669"/>
    <property type="project" value="UniProtKB-EC"/>
</dbReference>
<dbReference type="SUPFAM" id="SSF52374">
    <property type="entry name" value="Nucleotidylyl transferase"/>
    <property type="match status" value="1"/>
</dbReference>
<organism evidence="12 13">
    <name type="scientific">Apatococcus fuscideae</name>
    <dbReference type="NCBI Taxonomy" id="2026836"/>
    <lineage>
        <taxon>Eukaryota</taxon>
        <taxon>Viridiplantae</taxon>
        <taxon>Chlorophyta</taxon>
        <taxon>core chlorophytes</taxon>
        <taxon>Trebouxiophyceae</taxon>
        <taxon>Chlorellales</taxon>
        <taxon>Chlorellaceae</taxon>
        <taxon>Apatococcus</taxon>
    </lineage>
</organism>
<comment type="pathway">
    <text evidence="1">Cofactor biosynthesis; FAD biosynthesis; FAD from FMN: step 1/1.</text>
</comment>
<dbReference type="Pfam" id="PF06574">
    <property type="entry name" value="FAD_syn"/>
    <property type="match status" value="1"/>
</dbReference>
<dbReference type="AlphaFoldDB" id="A0AAW1T2K8"/>
<evidence type="ECO:0000256" key="2">
    <source>
        <dbReference type="ARBA" id="ARBA00012393"/>
    </source>
</evidence>
<keyword evidence="9" id="KW-0067">ATP-binding</keyword>
<comment type="caution">
    <text evidence="12">The sequence shown here is derived from an EMBL/GenBank/DDBJ whole genome shotgun (WGS) entry which is preliminary data.</text>
</comment>
<evidence type="ECO:0000256" key="3">
    <source>
        <dbReference type="ARBA" id="ARBA00022630"/>
    </source>
</evidence>
<keyword evidence="7" id="KW-0547">Nucleotide-binding</keyword>
<keyword evidence="8" id="KW-0274">FAD</keyword>
<evidence type="ECO:0000313" key="12">
    <source>
        <dbReference type="EMBL" id="KAK9862814.1"/>
    </source>
</evidence>
<feature type="region of interest" description="Disordered" evidence="10">
    <location>
        <begin position="236"/>
        <end position="256"/>
    </location>
</feature>
<evidence type="ECO:0000256" key="9">
    <source>
        <dbReference type="ARBA" id="ARBA00022840"/>
    </source>
</evidence>
<dbReference type="EC" id="2.7.7.2" evidence="2"/>
<dbReference type="InterPro" id="IPR014729">
    <property type="entry name" value="Rossmann-like_a/b/a_fold"/>
</dbReference>
<dbReference type="Gene3D" id="3.40.50.620">
    <property type="entry name" value="HUPs"/>
    <property type="match status" value="1"/>
</dbReference>
<evidence type="ECO:0000256" key="7">
    <source>
        <dbReference type="ARBA" id="ARBA00022741"/>
    </source>
</evidence>
<evidence type="ECO:0000313" key="13">
    <source>
        <dbReference type="Proteomes" id="UP001485043"/>
    </source>
</evidence>
<evidence type="ECO:0000256" key="5">
    <source>
        <dbReference type="ARBA" id="ARBA00022679"/>
    </source>
</evidence>
<keyword evidence="5" id="KW-0808">Transferase</keyword>